<name>A0A8S2CZP2_9BILA</name>
<accession>A0A8S2CZP2</accession>
<keyword evidence="4 10" id="KW-0337">GPI-anchor biosynthesis</keyword>
<keyword evidence="5 10" id="KW-0812">Transmembrane</keyword>
<evidence type="ECO:0000256" key="3">
    <source>
        <dbReference type="ARBA" id="ARBA00010345"/>
    </source>
</evidence>
<evidence type="ECO:0000256" key="7">
    <source>
        <dbReference type="ARBA" id="ARBA00022989"/>
    </source>
</evidence>
<proteinExistence type="inferred from homology"/>
<evidence type="ECO:0000256" key="1">
    <source>
        <dbReference type="ARBA" id="ARBA00004389"/>
    </source>
</evidence>
<dbReference type="InterPro" id="IPR013233">
    <property type="entry name" value="PIG-X/PBN1"/>
</dbReference>
<dbReference type="Proteomes" id="UP000682733">
    <property type="component" value="Unassembled WGS sequence"/>
</dbReference>
<evidence type="ECO:0000256" key="9">
    <source>
        <dbReference type="ARBA" id="ARBA00023180"/>
    </source>
</evidence>
<gene>
    <name evidence="11" type="ORF">OVA965_LOCUS4811</name>
    <name evidence="12" type="ORF">TMI583_LOCUS4809</name>
</gene>
<evidence type="ECO:0000256" key="2">
    <source>
        <dbReference type="ARBA" id="ARBA00004687"/>
    </source>
</evidence>
<organism evidence="11 13">
    <name type="scientific">Didymodactylos carnosus</name>
    <dbReference type="NCBI Taxonomy" id="1234261"/>
    <lineage>
        <taxon>Eukaryota</taxon>
        <taxon>Metazoa</taxon>
        <taxon>Spiralia</taxon>
        <taxon>Gnathifera</taxon>
        <taxon>Rotifera</taxon>
        <taxon>Eurotatoria</taxon>
        <taxon>Bdelloidea</taxon>
        <taxon>Philodinida</taxon>
        <taxon>Philodinidae</taxon>
        <taxon>Didymodactylos</taxon>
    </lineage>
</organism>
<protein>
    <recommendedName>
        <fullName evidence="10">Phosphatidylinositol-glycan biosynthesis class X protein</fullName>
    </recommendedName>
</protein>
<dbReference type="Pfam" id="PF08320">
    <property type="entry name" value="PIG-X"/>
    <property type="match status" value="1"/>
</dbReference>
<dbReference type="EMBL" id="CAJNOK010001295">
    <property type="protein sequence ID" value="CAF0804199.1"/>
    <property type="molecule type" value="Genomic_DNA"/>
</dbReference>
<keyword evidence="7 10" id="KW-1133">Transmembrane helix</keyword>
<sequence length="208" mass="23844">MLQTNIVLLILLLCMWSIQCAPTITSRIRGLGYHKFLDYYIEPDINKPAKCLFVWHRLPEYLYVDPEDLYRLNATIMGTIDIESSASNSHPFVYCFVLYNSTDNIFRNPKEFSVNIHIRYLDPVDDNNLFETLLIPEPVIHFTAERCPYLGAGCPPPLPHTGIESPKEVTATIPVGLRNHLWFVKPISCIVPVIGCVFLMWITLTSKM</sequence>
<comment type="similarity">
    <text evidence="3 10">Belongs to the PIGX family.</text>
</comment>
<feature type="transmembrane region" description="Helical" evidence="10">
    <location>
        <begin position="182"/>
        <end position="204"/>
    </location>
</feature>
<dbReference type="AlphaFoldDB" id="A0A8S2CZP2"/>
<keyword evidence="10" id="KW-0732">Signal</keyword>
<feature type="chain" id="PRO_5035958088" description="Phosphatidylinositol-glycan biosynthesis class X protein" evidence="10">
    <location>
        <begin position="21"/>
        <end position="208"/>
    </location>
</feature>
<evidence type="ECO:0000256" key="5">
    <source>
        <dbReference type="ARBA" id="ARBA00022692"/>
    </source>
</evidence>
<evidence type="ECO:0000256" key="4">
    <source>
        <dbReference type="ARBA" id="ARBA00022502"/>
    </source>
</evidence>
<evidence type="ECO:0000313" key="11">
    <source>
        <dbReference type="EMBL" id="CAF0804199.1"/>
    </source>
</evidence>
<comment type="pathway">
    <text evidence="2 10">Glycolipid biosynthesis; glycosylphosphatidylinositol-anchor biosynthesis.</text>
</comment>
<evidence type="ECO:0000313" key="12">
    <source>
        <dbReference type="EMBL" id="CAF3587771.1"/>
    </source>
</evidence>
<comment type="subcellular location">
    <subcellularLocation>
        <location evidence="1 10">Endoplasmic reticulum membrane</location>
        <topology evidence="1 10">Single-pass membrane protein</topology>
    </subcellularLocation>
</comment>
<dbReference type="Proteomes" id="UP000677228">
    <property type="component" value="Unassembled WGS sequence"/>
</dbReference>
<evidence type="ECO:0000256" key="10">
    <source>
        <dbReference type="RuleBase" id="RU366056"/>
    </source>
</evidence>
<comment type="function">
    <text evidence="10">Stabilizing subunit of the glycosylphosphatidylinositol-mannosyltransferase I complex which catalyzes the transfer of the first mannose, via an alpha-1,4 bond from a dolichol-phosphate-mannose (Dol-P-Man) to the glucosaminyl acyl phosphatidylinositol (GlcN-(acyl)PI) intermediate to generate alpha-D-Man-(1-&gt;4)-alpha-D-GlcN-(1-&gt;6)-(1-radyl,2-acyl-sn-glycero-3-phospho)-2-acyl-inositol and participates in the sixth step of the glycosylphosphatidylinositol-anchor biosynthesis. Probably acts by stabilizing the mannosyltransferase PIGM.</text>
</comment>
<dbReference type="GO" id="GO:0005789">
    <property type="term" value="C:endoplasmic reticulum membrane"/>
    <property type="evidence" value="ECO:0007669"/>
    <property type="project" value="UniProtKB-SubCell"/>
</dbReference>
<reference evidence="11" key="1">
    <citation type="submission" date="2021-02" db="EMBL/GenBank/DDBJ databases">
        <authorList>
            <person name="Nowell W R."/>
        </authorList>
    </citation>
    <scope>NUCLEOTIDE SEQUENCE</scope>
</reference>
<dbReference type="EMBL" id="CAJOBA010001295">
    <property type="protein sequence ID" value="CAF3587771.1"/>
    <property type="molecule type" value="Genomic_DNA"/>
</dbReference>
<feature type="signal peptide" evidence="10">
    <location>
        <begin position="1"/>
        <end position="20"/>
    </location>
</feature>
<evidence type="ECO:0000313" key="13">
    <source>
        <dbReference type="Proteomes" id="UP000677228"/>
    </source>
</evidence>
<keyword evidence="6 10" id="KW-0256">Endoplasmic reticulum</keyword>
<dbReference type="GO" id="GO:0006506">
    <property type="term" value="P:GPI anchor biosynthetic process"/>
    <property type="evidence" value="ECO:0007669"/>
    <property type="project" value="UniProtKB-KW"/>
</dbReference>
<keyword evidence="8 10" id="KW-0472">Membrane</keyword>
<evidence type="ECO:0000256" key="8">
    <source>
        <dbReference type="ARBA" id="ARBA00023136"/>
    </source>
</evidence>
<keyword evidence="9" id="KW-0325">Glycoprotein</keyword>
<comment type="caution">
    <text evidence="11">The sequence shown here is derived from an EMBL/GenBank/DDBJ whole genome shotgun (WGS) entry which is preliminary data.</text>
</comment>
<evidence type="ECO:0000256" key="6">
    <source>
        <dbReference type="ARBA" id="ARBA00022824"/>
    </source>
</evidence>